<reference evidence="12" key="1">
    <citation type="submission" date="2022-10" db="EMBL/GenBank/DDBJ databases">
        <authorList>
            <person name="Yu W.X."/>
        </authorList>
    </citation>
    <scope>NUCLEOTIDE SEQUENCE</scope>
    <source>
        <strain evidence="12">AAT</strain>
    </source>
</reference>
<comment type="similarity">
    <text evidence="2 9">Belongs to the major facilitator superfamily. Sugar transporter (TC 2.A.1.1) family.</text>
</comment>
<evidence type="ECO:0000256" key="3">
    <source>
        <dbReference type="ARBA" id="ARBA00022448"/>
    </source>
</evidence>
<keyword evidence="3 9" id="KW-0813">Transport</keyword>
<protein>
    <submittedName>
        <fullName evidence="12">Sugar porter family MFS transporter</fullName>
    </submittedName>
</protein>
<dbReference type="InterPro" id="IPR003663">
    <property type="entry name" value="Sugar/inositol_transpt"/>
</dbReference>
<sequence>MKTKKGLYWAIFIAALGSVLFGVNMAAISGAVSFIKEVFVLNDTELGLVVSSMIAGCLIGAFTIGTISDKIGRRKALIIAAVLFTISALGSGAAQSSIHLMIARLIGGIAVGAVSVVVPTYISELTPPVIRGTMGTMNQLGIVVGILIAYVIDFCVVEMHDGWRYMLYSPIIFAIPFLLLTIFSFPESPRWSVMKGDLISARKVLNRIVDITEAESELKEIQNSLKVSTTNTTRVTLSDLFKGNMGKVLVIGILLAAFQQITGINAIIAYAPTIFEKTGVGGDTALLQSILVGIINFIFTLVAVWLIDKVGRKQLLLWGAAGMILFLSYITFSFYIGDVNGLGVFISILGFIAFFAASFAPVMWVVTSEIYPNKIRGLAMSVSTAISWVCTLLVVQFFPFMLGGMGGGFTFGFFLVFSVLAFLFTLIRIPETKGKSLEQIQEELGLVD</sequence>
<dbReference type="NCBIfam" id="TIGR00879">
    <property type="entry name" value="SP"/>
    <property type="match status" value="1"/>
</dbReference>
<evidence type="ECO:0000256" key="7">
    <source>
        <dbReference type="ARBA" id="ARBA00022989"/>
    </source>
</evidence>
<dbReference type="InterPro" id="IPR005829">
    <property type="entry name" value="Sugar_transporter_CS"/>
</dbReference>
<dbReference type="EMBL" id="JAPDPJ010000034">
    <property type="protein sequence ID" value="MCW3787685.1"/>
    <property type="molecule type" value="Genomic_DNA"/>
</dbReference>
<evidence type="ECO:0000259" key="11">
    <source>
        <dbReference type="PROSITE" id="PS50850"/>
    </source>
</evidence>
<evidence type="ECO:0000256" key="4">
    <source>
        <dbReference type="ARBA" id="ARBA00022475"/>
    </source>
</evidence>
<evidence type="ECO:0000256" key="5">
    <source>
        <dbReference type="ARBA" id="ARBA00022597"/>
    </source>
</evidence>
<dbReference type="PROSITE" id="PS00217">
    <property type="entry name" value="SUGAR_TRANSPORT_2"/>
    <property type="match status" value="1"/>
</dbReference>
<gene>
    <name evidence="12" type="ORF">OM075_14510</name>
</gene>
<dbReference type="PROSITE" id="PS00216">
    <property type="entry name" value="SUGAR_TRANSPORT_1"/>
    <property type="match status" value="2"/>
</dbReference>
<comment type="subcellular location">
    <subcellularLocation>
        <location evidence="1">Cell membrane</location>
        <topology evidence="1">Multi-pass membrane protein</topology>
    </subcellularLocation>
</comment>
<keyword evidence="4" id="KW-1003">Cell membrane</keyword>
<feature type="domain" description="Major facilitator superfamily (MFS) profile" evidence="11">
    <location>
        <begin position="10"/>
        <end position="433"/>
    </location>
</feature>
<feature type="transmembrane region" description="Helical" evidence="10">
    <location>
        <begin position="408"/>
        <end position="427"/>
    </location>
</feature>
<evidence type="ECO:0000256" key="10">
    <source>
        <dbReference type="SAM" id="Phobius"/>
    </source>
</evidence>
<feature type="transmembrane region" description="Helical" evidence="10">
    <location>
        <begin position="248"/>
        <end position="273"/>
    </location>
</feature>
<dbReference type="PANTHER" id="PTHR48020">
    <property type="entry name" value="PROTON MYO-INOSITOL COTRANSPORTER"/>
    <property type="match status" value="1"/>
</dbReference>
<keyword evidence="5" id="KW-0762">Sugar transport</keyword>
<dbReference type="InterPro" id="IPR020846">
    <property type="entry name" value="MFS_dom"/>
</dbReference>
<feature type="transmembrane region" description="Helical" evidence="10">
    <location>
        <begin position="342"/>
        <end position="366"/>
    </location>
</feature>
<keyword evidence="13" id="KW-1185">Reference proteome</keyword>
<evidence type="ECO:0000256" key="2">
    <source>
        <dbReference type="ARBA" id="ARBA00010992"/>
    </source>
</evidence>
<dbReference type="PRINTS" id="PR00171">
    <property type="entry name" value="SUGRTRNSPORT"/>
</dbReference>
<dbReference type="SUPFAM" id="SSF103473">
    <property type="entry name" value="MFS general substrate transporter"/>
    <property type="match status" value="1"/>
</dbReference>
<dbReference type="FunFam" id="1.20.1250.20:FF:000218">
    <property type="entry name" value="facilitated trehalose transporter Tret1"/>
    <property type="match status" value="1"/>
</dbReference>
<dbReference type="InterPro" id="IPR036259">
    <property type="entry name" value="MFS_trans_sf"/>
</dbReference>
<keyword evidence="7 10" id="KW-1133">Transmembrane helix</keyword>
<feature type="transmembrane region" description="Helical" evidence="10">
    <location>
        <begin position="7"/>
        <end position="34"/>
    </location>
</feature>
<evidence type="ECO:0000256" key="9">
    <source>
        <dbReference type="RuleBase" id="RU003346"/>
    </source>
</evidence>
<feature type="transmembrane region" description="Helical" evidence="10">
    <location>
        <begin position="285"/>
        <end position="308"/>
    </location>
</feature>
<dbReference type="GO" id="GO:0022857">
    <property type="term" value="F:transmembrane transporter activity"/>
    <property type="evidence" value="ECO:0007669"/>
    <property type="project" value="InterPro"/>
</dbReference>
<evidence type="ECO:0000256" key="8">
    <source>
        <dbReference type="ARBA" id="ARBA00023136"/>
    </source>
</evidence>
<dbReference type="Proteomes" id="UP001209229">
    <property type="component" value="Unassembled WGS sequence"/>
</dbReference>
<feature type="transmembrane region" description="Helical" evidence="10">
    <location>
        <begin position="140"/>
        <end position="159"/>
    </location>
</feature>
<feature type="transmembrane region" description="Helical" evidence="10">
    <location>
        <begin position="46"/>
        <end position="64"/>
    </location>
</feature>
<feature type="transmembrane region" description="Helical" evidence="10">
    <location>
        <begin position="165"/>
        <end position="185"/>
    </location>
</feature>
<feature type="transmembrane region" description="Helical" evidence="10">
    <location>
        <begin position="378"/>
        <end position="402"/>
    </location>
</feature>
<dbReference type="InterPro" id="IPR005828">
    <property type="entry name" value="MFS_sugar_transport-like"/>
</dbReference>
<feature type="transmembrane region" description="Helical" evidence="10">
    <location>
        <begin position="315"/>
        <end position="336"/>
    </location>
</feature>
<organism evidence="12 13">
    <name type="scientific">Plebeiibacterium sediminum</name>
    <dbReference type="NCBI Taxonomy" id="2992112"/>
    <lineage>
        <taxon>Bacteria</taxon>
        <taxon>Pseudomonadati</taxon>
        <taxon>Bacteroidota</taxon>
        <taxon>Bacteroidia</taxon>
        <taxon>Marinilabiliales</taxon>
        <taxon>Marinilabiliaceae</taxon>
        <taxon>Plebeiibacterium</taxon>
    </lineage>
</organism>
<comment type="caution">
    <text evidence="12">The sequence shown here is derived from an EMBL/GenBank/DDBJ whole genome shotgun (WGS) entry which is preliminary data.</text>
</comment>
<feature type="transmembrane region" description="Helical" evidence="10">
    <location>
        <begin position="76"/>
        <end position="94"/>
    </location>
</feature>
<keyword evidence="8 10" id="KW-0472">Membrane</keyword>
<proteinExistence type="inferred from homology"/>
<dbReference type="PROSITE" id="PS50850">
    <property type="entry name" value="MFS"/>
    <property type="match status" value="1"/>
</dbReference>
<evidence type="ECO:0000313" key="12">
    <source>
        <dbReference type="EMBL" id="MCW3787685.1"/>
    </source>
</evidence>
<evidence type="ECO:0000256" key="1">
    <source>
        <dbReference type="ARBA" id="ARBA00004651"/>
    </source>
</evidence>
<dbReference type="GO" id="GO:0005886">
    <property type="term" value="C:plasma membrane"/>
    <property type="evidence" value="ECO:0007669"/>
    <property type="project" value="UniProtKB-SubCell"/>
</dbReference>
<dbReference type="Gene3D" id="1.20.1250.20">
    <property type="entry name" value="MFS general substrate transporter like domains"/>
    <property type="match status" value="1"/>
</dbReference>
<name>A0AAE3M6D9_9BACT</name>
<dbReference type="PANTHER" id="PTHR48020:SF12">
    <property type="entry name" value="PROTON MYO-INOSITOL COTRANSPORTER"/>
    <property type="match status" value="1"/>
</dbReference>
<dbReference type="Pfam" id="PF00083">
    <property type="entry name" value="Sugar_tr"/>
    <property type="match status" value="1"/>
</dbReference>
<accession>A0AAE3M6D9</accession>
<evidence type="ECO:0000256" key="6">
    <source>
        <dbReference type="ARBA" id="ARBA00022692"/>
    </source>
</evidence>
<evidence type="ECO:0000313" key="13">
    <source>
        <dbReference type="Proteomes" id="UP001209229"/>
    </source>
</evidence>
<feature type="transmembrane region" description="Helical" evidence="10">
    <location>
        <begin position="100"/>
        <end position="119"/>
    </location>
</feature>
<dbReference type="RefSeq" id="WP_301191250.1">
    <property type="nucleotide sequence ID" value="NZ_JAPDPJ010000034.1"/>
</dbReference>
<dbReference type="InterPro" id="IPR050814">
    <property type="entry name" value="Myo-inositol_Transporter"/>
</dbReference>
<dbReference type="AlphaFoldDB" id="A0AAE3M6D9"/>
<keyword evidence="6 10" id="KW-0812">Transmembrane</keyword>